<organism evidence="4 5">
    <name type="scientific">Clohesyomyces aquaticus</name>
    <dbReference type="NCBI Taxonomy" id="1231657"/>
    <lineage>
        <taxon>Eukaryota</taxon>
        <taxon>Fungi</taxon>
        <taxon>Dikarya</taxon>
        <taxon>Ascomycota</taxon>
        <taxon>Pezizomycotina</taxon>
        <taxon>Dothideomycetes</taxon>
        <taxon>Pleosporomycetidae</taxon>
        <taxon>Pleosporales</taxon>
        <taxon>Lindgomycetaceae</taxon>
        <taxon>Clohesyomyces</taxon>
    </lineage>
</organism>
<keyword evidence="2" id="KW-0472">Membrane</keyword>
<dbReference type="Proteomes" id="UP000193144">
    <property type="component" value="Unassembled WGS sequence"/>
</dbReference>
<name>A0A1Y2A8J6_9PLEO</name>
<feature type="transmembrane region" description="Helical" evidence="2">
    <location>
        <begin position="238"/>
        <end position="260"/>
    </location>
</feature>
<keyword evidence="2" id="KW-0812">Transmembrane</keyword>
<evidence type="ECO:0000256" key="3">
    <source>
        <dbReference type="SAM" id="SignalP"/>
    </source>
</evidence>
<feature type="region of interest" description="Disordered" evidence="1">
    <location>
        <begin position="304"/>
        <end position="356"/>
    </location>
</feature>
<accession>A0A1Y2A8J6</accession>
<evidence type="ECO:0000256" key="1">
    <source>
        <dbReference type="SAM" id="MobiDB-lite"/>
    </source>
</evidence>
<comment type="caution">
    <text evidence="4">The sequence shown here is derived from an EMBL/GenBank/DDBJ whole genome shotgun (WGS) entry which is preliminary data.</text>
</comment>
<feature type="signal peptide" evidence="3">
    <location>
        <begin position="1"/>
        <end position="21"/>
    </location>
</feature>
<dbReference type="OrthoDB" id="4084551at2759"/>
<keyword evidence="2" id="KW-1133">Transmembrane helix</keyword>
<feature type="chain" id="PRO_5012146742" evidence="3">
    <location>
        <begin position="22"/>
        <end position="356"/>
    </location>
</feature>
<protein>
    <submittedName>
        <fullName evidence="4">Uncharacterized protein</fullName>
    </submittedName>
</protein>
<reference evidence="4 5" key="1">
    <citation type="submission" date="2016-07" db="EMBL/GenBank/DDBJ databases">
        <title>Pervasive Adenine N6-methylation of Active Genes in Fungi.</title>
        <authorList>
            <consortium name="DOE Joint Genome Institute"/>
            <person name="Mondo S.J."/>
            <person name="Dannebaum R.O."/>
            <person name="Kuo R.C."/>
            <person name="Labutti K."/>
            <person name="Haridas S."/>
            <person name="Kuo A."/>
            <person name="Salamov A."/>
            <person name="Ahrendt S.R."/>
            <person name="Lipzen A."/>
            <person name="Sullivan W."/>
            <person name="Andreopoulos W.B."/>
            <person name="Clum A."/>
            <person name="Lindquist E."/>
            <person name="Daum C."/>
            <person name="Ramamoorthy G.K."/>
            <person name="Gryganskyi A."/>
            <person name="Culley D."/>
            <person name="Magnuson J.K."/>
            <person name="James T.Y."/>
            <person name="O'Malley M.A."/>
            <person name="Stajich J.E."/>
            <person name="Spatafora J.W."/>
            <person name="Visel A."/>
            <person name="Grigoriev I.V."/>
        </authorList>
    </citation>
    <scope>NUCLEOTIDE SEQUENCE [LARGE SCALE GENOMIC DNA]</scope>
    <source>
        <strain evidence="4 5">CBS 115471</strain>
    </source>
</reference>
<gene>
    <name evidence="4" type="ORF">BCR34DRAFT_582762</name>
</gene>
<dbReference type="Pfam" id="PF14610">
    <property type="entry name" value="Psg1"/>
    <property type="match status" value="1"/>
</dbReference>
<dbReference type="AlphaFoldDB" id="A0A1Y2A8J6"/>
<keyword evidence="5" id="KW-1185">Reference proteome</keyword>
<evidence type="ECO:0000256" key="2">
    <source>
        <dbReference type="SAM" id="Phobius"/>
    </source>
</evidence>
<feature type="compositionally biased region" description="Low complexity" evidence="1">
    <location>
        <begin position="66"/>
        <end position="93"/>
    </location>
</feature>
<proteinExistence type="predicted"/>
<sequence length="356" mass="38422">MRFDSLTALVAASSALLGVSAGPLAAKRQDTTSASSSAPTAGLVVGTMSDGKPTTFEVIAPQPTKASSAGSSAGASATASTTSTEESAVSSATFSRTGQPIPASTEFPQCHSTDAKPFCLPNNESTLYVDKTYYATWNPDMLPINSTVTVKIQFLNDSLQEVWSSPETDNSWGFVSVTMKKEWMQGYSAYNLTFYALNFEANDVTKKAIPYKGPTVLLTNAPSYHYSPPPPTKAPDRLGLMIGLPVSLGFVIVVVIGLWVGMRKHRTIGLGNIMGKRNKGYGVGKSRRQRLGLKKGAIRLETRYEAPRAQYQDPPRMQTRPRGDSLGSLVSEDEIRPAPRGGNQFRDEVQRQKTGR</sequence>
<dbReference type="EMBL" id="MCFA01000005">
    <property type="protein sequence ID" value="ORY18836.1"/>
    <property type="molecule type" value="Genomic_DNA"/>
</dbReference>
<keyword evidence="3" id="KW-0732">Signal</keyword>
<evidence type="ECO:0000313" key="4">
    <source>
        <dbReference type="EMBL" id="ORY18836.1"/>
    </source>
</evidence>
<feature type="compositionally biased region" description="Basic and acidic residues" evidence="1">
    <location>
        <begin position="345"/>
        <end position="356"/>
    </location>
</feature>
<evidence type="ECO:0000313" key="5">
    <source>
        <dbReference type="Proteomes" id="UP000193144"/>
    </source>
</evidence>
<dbReference type="InterPro" id="IPR028000">
    <property type="entry name" value="Pma1"/>
</dbReference>
<feature type="region of interest" description="Disordered" evidence="1">
    <location>
        <begin position="62"/>
        <end position="109"/>
    </location>
</feature>